<reference evidence="4" key="1">
    <citation type="submission" date="2015-08" db="EMBL/GenBank/DDBJ databases">
        <title>Vibrio galatheae sp. nov., a novel member of the Vibrionaceae family isolated from the Solomon Islands.</title>
        <authorList>
            <person name="Giubergia S."/>
            <person name="Machado H."/>
            <person name="Mateiu R.V."/>
            <person name="Gram L."/>
        </authorList>
    </citation>
    <scope>NUCLEOTIDE SEQUENCE [LARGE SCALE GENOMIC DNA]</scope>
    <source>
        <strain evidence="4">DSM 19584</strain>
    </source>
</reference>
<dbReference type="InterPro" id="IPR020845">
    <property type="entry name" value="AMP-binding_CS"/>
</dbReference>
<dbReference type="InterPro" id="IPR000873">
    <property type="entry name" value="AMP-dep_synth/lig_dom"/>
</dbReference>
<evidence type="ECO:0000256" key="1">
    <source>
        <dbReference type="ARBA" id="ARBA00022598"/>
    </source>
</evidence>
<dbReference type="STRING" id="693.AKJ17_05100"/>
<dbReference type="InterPro" id="IPR050237">
    <property type="entry name" value="ATP-dep_AMP-bd_enzyme"/>
</dbReference>
<keyword evidence="1 3" id="KW-0436">Ligase</keyword>
<proteinExistence type="predicted"/>
<name>A0A0M0HQV4_VIBNE</name>
<evidence type="ECO:0000259" key="2">
    <source>
        <dbReference type="Pfam" id="PF00501"/>
    </source>
</evidence>
<dbReference type="Gene3D" id="3.40.50.12780">
    <property type="entry name" value="N-terminal domain of ligase-like"/>
    <property type="match status" value="1"/>
</dbReference>
<dbReference type="EMBL" id="LHPJ01000005">
    <property type="protein sequence ID" value="KOO04287.1"/>
    <property type="molecule type" value="Genomic_DNA"/>
</dbReference>
<dbReference type="AlphaFoldDB" id="A0A0M0HQV4"/>
<dbReference type="InterPro" id="IPR042099">
    <property type="entry name" value="ANL_N_sf"/>
</dbReference>
<gene>
    <name evidence="3" type="ORF">AKJ17_05100</name>
</gene>
<comment type="caution">
    <text evidence="3">The sequence shown here is derived from an EMBL/GenBank/DDBJ whole genome shotgun (WGS) entry which is preliminary data.</text>
</comment>
<protein>
    <submittedName>
        <fullName evidence="3">Long-chain fatty acid--CoA ligase</fullName>
    </submittedName>
</protein>
<keyword evidence="4" id="KW-1185">Reference proteome</keyword>
<dbReference type="RefSeq" id="WP_053394701.1">
    <property type="nucleotide sequence ID" value="NZ_LHPJ01000005.1"/>
</dbReference>
<dbReference type="PANTHER" id="PTHR43767:SF8">
    <property type="entry name" value="LONG-CHAIN-FATTY-ACID--COA LIGASE"/>
    <property type="match status" value="1"/>
</dbReference>
<dbReference type="PANTHER" id="PTHR43767">
    <property type="entry name" value="LONG-CHAIN-FATTY-ACID--COA LIGASE"/>
    <property type="match status" value="1"/>
</dbReference>
<dbReference type="PATRIC" id="fig|693.5.peg.1034"/>
<organism evidence="3 4">
    <name type="scientific">Vibrio nereis</name>
    <dbReference type="NCBI Taxonomy" id="693"/>
    <lineage>
        <taxon>Bacteria</taxon>
        <taxon>Pseudomonadati</taxon>
        <taxon>Pseudomonadota</taxon>
        <taxon>Gammaproteobacteria</taxon>
        <taxon>Vibrionales</taxon>
        <taxon>Vibrionaceae</taxon>
        <taxon>Vibrio</taxon>
    </lineage>
</organism>
<dbReference type="Pfam" id="PF00501">
    <property type="entry name" value="AMP-binding"/>
    <property type="match status" value="1"/>
</dbReference>
<feature type="domain" description="AMP-dependent synthetase/ligase" evidence="2">
    <location>
        <begin position="10"/>
        <end position="339"/>
    </location>
</feature>
<sequence length="491" mass="53895">MNRILESIYRHAQQTPEHEALRGFNSHQTIVALSYVELVERIERIAAQLQQFAVQCIALRSENCVDWALVDLAAMRAEIPIVPIPTFFSNQQVEHILTEAGADVLIGDWPDMFEFDDHISLVETLPVYRLYPTESVSRLPGTIKITFTSGSTGNPKGVCLSEDNLFDVTHSLASALNVDVSRHLVLLPLSTLLENITGIYVPLMLGVTSFIFQGEHVGLTGSSQFNAQTFASALATYQPNSLVLTPALLLALIQVVKASPSFAEPLKFVAVGGARVAPEIMQAAHALGIPAYEGYGLSECASVVALNTPNKVKHGSCGAPLNHIEIKVADDGELLVKGNQALGYLGQPFDQEWLETGDLVHVDENGFVHILGRKKNQIITNFGRNISPEWIESQAQVFAPGVRLLIVGEAQAFLSAIVEPSEHIVEQIQQLNATLPDYACIKILIITTNLDTLAHWYTENGRPKRDVIEYWANQLISGKQTGTDHQLIELR</sequence>
<dbReference type="Proteomes" id="UP000037515">
    <property type="component" value="Unassembled WGS sequence"/>
</dbReference>
<dbReference type="GO" id="GO:0016874">
    <property type="term" value="F:ligase activity"/>
    <property type="evidence" value="ECO:0007669"/>
    <property type="project" value="UniProtKB-KW"/>
</dbReference>
<evidence type="ECO:0000313" key="4">
    <source>
        <dbReference type="Proteomes" id="UP000037515"/>
    </source>
</evidence>
<evidence type="ECO:0000313" key="3">
    <source>
        <dbReference type="EMBL" id="KOO04287.1"/>
    </source>
</evidence>
<dbReference type="SUPFAM" id="SSF56801">
    <property type="entry name" value="Acetyl-CoA synthetase-like"/>
    <property type="match status" value="1"/>
</dbReference>
<accession>A0A0M0HQV4</accession>
<dbReference type="OrthoDB" id="9803968at2"/>
<dbReference type="PROSITE" id="PS00455">
    <property type="entry name" value="AMP_BINDING"/>
    <property type="match status" value="1"/>
</dbReference>